<evidence type="ECO:0000256" key="3">
    <source>
        <dbReference type="ARBA" id="ARBA00023315"/>
    </source>
</evidence>
<evidence type="ECO:0000256" key="2">
    <source>
        <dbReference type="ARBA" id="ARBA00022679"/>
    </source>
</evidence>
<comment type="pathway">
    <text evidence="1">Lipid metabolism.</text>
</comment>
<keyword evidence="4" id="KW-1133">Transmembrane helix</keyword>
<dbReference type="EC" id="2.3.1.51" evidence="6"/>
<protein>
    <submittedName>
        <fullName evidence="6">1-acyl-sn-glycerol-3-phosphate acyltransferase</fullName>
        <ecNumber evidence="6">2.3.1.51</ecNumber>
    </submittedName>
</protein>
<dbReference type="Proteomes" id="UP000545037">
    <property type="component" value="Unassembled WGS sequence"/>
</dbReference>
<evidence type="ECO:0000313" key="6">
    <source>
        <dbReference type="EMBL" id="MBB5745134.1"/>
    </source>
</evidence>
<dbReference type="PANTHER" id="PTHR10434:SF40">
    <property type="entry name" value="1-ACYL-SN-GLYCEROL-3-PHOSPHATE ACYLTRANSFERASE"/>
    <property type="match status" value="1"/>
</dbReference>
<evidence type="ECO:0000256" key="4">
    <source>
        <dbReference type="SAM" id="Phobius"/>
    </source>
</evidence>
<dbReference type="AlphaFoldDB" id="A0A7W9CGB9"/>
<evidence type="ECO:0000259" key="5">
    <source>
        <dbReference type="SMART" id="SM00563"/>
    </source>
</evidence>
<dbReference type="EMBL" id="JACHOR010000001">
    <property type="protein sequence ID" value="MBB5745134.1"/>
    <property type="molecule type" value="Genomic_DNA"/>
</dbReference>
<dbReference type="SUPFAM" id="SSF69593">
    <property type="entry name" value="Glycerol-3-phosphate (1)-acyltransferase"/>
    <property type="match status" value="1"/>
</dbReference>
<comment type="caution">
    <text evidence="6">The sequence shown here is derived from an EMBL/GenBank/DDBJ whole genome shotgun (WGS) entry which is preliminary data.</text>
</comment>
<feature type="transmembrane region" description="Helical" evidence="4">
    <location>
        <begin position="7"/>
        <end position="30"/>
    </location>
</feature>
<keyword evidence="4" id="KW-0472">Membrane</keyword>
<dbReference type="SMART" id="SM00563">
    <property type="entry name" value="PlsC"/>
    <property type="match status" value="1"/>
</dbReference>
<evidence type="ECO:0000313" key="7">
    <source>
        <dbReference type="Proteomes" id="UP000545037"/>
    </source>
</evidence>
<keyword evidence="3 6" id="KW-0012">Acyltransferase</keyword>
<dbReference type="Pfam" id="PF01553">
    <property type="entry name" value="Acyltransferase"/>
    <property type="match status" value="1"/>
</dbReference>
<dbReference type="CDD" id="cd07989">
    <property type="entry name" value="LPLAT_AGPAT-like"/>
    <property type="match status" value="1"/>
</dbReference>
<reference evidence="6 7" key="1">
    <citation type="submission" date="2020-08" db="EMBL/GenBank/DDBJ databases">
        <title>Genomic Encyclopedia of Type Strains, Phase IV (KMG-IV): sequencing the most valuable type-strain genomes for metagenomic binning, comparative biology and taxonomic classification.</title>
        <authorList>
            <person name="Goeker M."/>
        </authorList>
    </citation>
    <scope>NUCLEOTIDE SEQUENCE [LARGE SCALE GENOMIC DNA]</scope>
    <source>
        <strain evidence="6 7">DSM 4737</strain>
    </source>
</reference>
<sequence length="238" mass="26787">MMVTIRSLIFVVWLYLSLAIFAVGMSPALLMPHRYALGVVKLWARFILFGLHGIAGVRIEFRGLEHRPVGPALVACKHQCMLDIIIPFVVLEDPCIIAKKELMSLPFFGWFAIKTKMISVDREAHAKALKDMIRQTRARAAEGRQIWIFPEGTRAEPGTPPDYKPGVMALYRELGGPCWPVATNAGVHWPPHGFRRYPGTIVYEFLPRIEAGLKRPDFMAELEARIETASDALLLPRA</sequence>
<evidence type="ECO:0000256" key="1">
    <source>
        <dbReference type="ARBA" id="ARBA00005189"/>
    </source>
</evidence>
<dbReference type="InterPro" id="IPR002123">
    <property type="entry name" value="Plipid/glycerol_acylTrfase"/>
</dbReference>
<keyword evidence="4" id="KW-0812">Transmembrane</keyword>
<dbReference type="PANTHER" id="PTHR10434">
    <property type="entry name" value="1-ACYL-SN-GLYCEROL-3-PHOSPHATE ACYLTRANSFERASE"/>
    <property type="match status" value="1"/>
</dbReference>
<feature type="domain" description="Phospholipid/glycerol acyltransferase" evidence="5">
    <location>
        <begin position="72"/>
        <end position="186"/>
    </location>
</feature>
<name>A0A7W9CGB9_9CAUL</name>
<gene>
    <name evidence="6" type="ORF">GGR13_000706</name>
</gene>
<accession>A0A7W9CGB9</accession>
<organism evidence="6 7">
    <name type="scientific">Brevundimonas variabilis</name>
    <dbReference type="NCBI Taxonomy" id="74312"/>
    <lineage>
        <taxon>Bacteria</taxon>
        <taxon>Pseudomonadati</taxon>
        <taxon>Pseudomonadota</taxon>
        <taxon>Alphaproteobacteria</taxon>
        <taxon>Caulobacterales</taxon>
        <taxon>Caulobacteraceae</taxon>
        <taxon>Brevundimonas</taxon>
    </lineage>
</organism>
<dbReference type="GO" id="GO:0003841">
    <property type="term" value="F:1-acylglycerol-3-phosphate O-acyltransferase activity"/>
    <property type="evidence" value="ECO:0007669"/>
    <property type="project" value="UniProtKB-EC"/>
</dbReference>
<keyword evidence="7" id="KW-1185">Reference proteome</keyword>
<dbReference type="GO" id="GO:0006654">
    <property type="term" value="P:phosphatidic acid biosynthetic process"/>
    <property type="evidence" value="ECO:0007669"/>
    <property type="project" value="TreeGrafter"/>
</dbReference>
<keyword evidence="2 6" id="KW-0808">Transferase</keyword>
<proteinExistence type="predicted"/>